<keyword evidence="6" id="KW-0694">RNA-binding</keyword>
<dbReference type="PANTHER" id="PTHR34276">
    <property type="entry name" value="MINI-RIBONUCLEASE 3"/>
    <property type="match status" value="1"/>
</dbReference>
<evidence type="ECO:0000256" key="6">
    <source>
        <dbReference type="HAMAP-Rule" id="MF_01468"/>
    </source>
</evidence>
<comment type="similarity">
    <text evidence="6">Belongs to the MrnC RNase family.</text>
</comment>
<dbReference type="PANTHER" id="PTHR34276:SF1">
    <property type="entry name" value="MINI-RIBONUCLEASE 3"/>
    <property type="match status" value="1"/>
</dbReference>
<dbReference type="GO" id="GO:0019843">
    <property type="term" value="F:rRNA binding"/>
    <property type="evidence" value="ECO:0007669"/>
    <property type="project" value="UniProtKB-UniRule"/>
</dbReference>
<evidence type="ECO:0000256" key="1">
    <source>
        <dbReference type="ARBA" id="ARBA00022517"/>
    </source>
</evidence>
<reference evidence="8 9" key="1">
    <citation type="submission" date="2017-03" db="EMBL/GenBank/DDBJ databases">
        <title>Genome sequence of Clostridium oryzae DSM 28571.</title>
        <authorList>
            <person name="Poehlein A."/>
            <person name="Daniel R."/>
        </authorList>
    </citation>
    <scope>NUCLEOTIDE SEQUENCE [LARGE SCALE GENOMIC DNA]</scope>
    <source>
        <strain evidence="8 9">DSM 28571</strain>
    </source>
</reference>
<dbReference type="GO" id="GO:0006364">
    <property type="term" value="P:rRNA processing"/>
    <property type="evidence" value="ECO:0007669"/>
    <property type="project" value="UniProtKB-UniRule"/>
</dbReference>
<protein>
    <recommendedName>
        <fullName evidence="6">Mini-ribonuclease 3</fullName>
        <shortName evidence="6">Mini-3</shortName>
        <shortName evidence="6">Mini-RNase 3</shortName>
        <ecNumber evidence="6">3.1.26.-</ecNumber>
    </recommendedName>
    <alternativeName>
        <fullName evidence="6">Mini-RNase III</fullName>
        <shortName evidence="6">Mini-III</shortName>
    </alternativeName>
</protein>
<keyword evidence="3 6" id="KW-0540">Nuclease</keyword>
<comment type="caution">
    <text evidence="8">The sequence shown here is derived from an EMBL/GenBank/DDBJ whole genome shotgun (WGS) entry which is preliminary data.</text>
</comment>
<dbReference type="Pfam" id="PF00636">
    <property type="entry name" value="Ribonuclease_3"/>
    <property type="match status" value="1"/>
</dbReference>
<comment type="function">
    <text evidence="6">Involved in correct processing of both the 5' and 3' ends of 23S rRNA precursor. Processes 30S rRNA precursor transcript even in absence of ribonuclease 3 (Rnc); Rnc processes 30S rRNA into smaller rRNA precursors.</text>
</comment>
<dbReference type="Proteomes" id="UP000190080">
    <property type="component" value="Unassembled WGS sequence"/>
</dbReference>
<keyword evidence="2 6" id="KW-0698">rRNA processing</keyword>
<evidence type="ECO:0000256" key="3">
    <source>
        <dbReference type="ARBA" id="ARBA00022722"/>
    </source>
</evidence>
<feature type="domain" description="RNase III" evidence="7">
    <location>
        <begin position="4"/>
        <end position="141"/>
    </location>
</feature>
<dbReference type="HAMAP" id="MF_01468">
    <property type="entry name" value="RNase_Mini_III"/>
    <property type="match status" value="1"/>
</dbReference>
<keyword evidence="6" id="KW-0699">rRNA-binding</keyword>
<gene>
    <name evidence="6 8" type="primary">mrnC</name>
    <name evidence="8" type="ORF">CLORY_26590</name>
</gene>
<keyword evidence="6" id="KW-0963">Cytoplasm</keyword>
<dbReference type="Gene3D" id="1.10.1520.10">
    <property type="entry name" value="Ribonuclease III domain"/>
    <property type="match status" value="1"/>
</dbReference>
<dbReference type="PIRSF" id="PIRSF005520">
    <property type="entry name" value="UCP005520"/>
    <property type="match status" value="1"/>
</dbReference>
<keyword evidence="9" id="KW-1185">Reference proteome</keyword>
<name>A0A1V4IL99_9CLOT</name>
<keyword evidence="4 6" id="KW-0255">Endonuclease</keyword>
<dbReference type="GO" id="GO:0005737">
    <property type="term" value="C:cytoplasm"/>
    <property type="evidence" value="ECO:0007669"/>
    <property type="project" value="UniProtKB-SubCell"/>
</dbReference>
<feature type="active site" evidence="6">
    <location>
        <position position="28"/>
    </location>
</feature>
<sequence>MINNYFDKLLTKNEARRMNPLSLAFIGDAVFEIVVRKKLILENSELSAHKLHVKAISYVKAHAQSSFMKVLEAHLNDEENMMYKRGRNAKSPTVPKNANVTEYRVATGFETLMGYLYIIGDYKRIEELIDIIFNQQDDEKEIDKNGVGR</sequence>
<comment type="subcellular location">
    <subcellularLocation>
        <location evidence="6">Cytoplasm</location>
    </subcellularLocation>
</comment>
<dbReference type="InterPro" id="IPR008226">
    <property type="entry name" value="Mini3_fam"/>
</dbReference>
<keyword evidence="6" id="KW-0460">Magnesium</keyword>
<dbReference type="InterPro" id="IPR036389">
    <property type="entry name" value="RNase_III_sf"/>
</dbReference>
<keyword evidence="5 6" id="KW-0378">Hydrolase</keyword>
<dbReference type="EC" id="3.1.26.-" evidence="6"/>
<dbReference type="EMBL" id="MZGV01000029">
    <property type="protein sequence ID" value="OPJ60610.1"/>
    <property type="molecule type" value="Genomic_DNA"/>
</dbReference>
<evidence type="ECO:0000256" key="5">
    <source>
        <dbReference type="ARBA" id="ARBA00022801"/>
    </source>
</evidence>
<comment type="cofactor">
    <cofactor evidence="6">
        <name>Mg(2+)</name>
        <dbReference type="ChEBI" id="CHEBI:18420"/>
    </cofactor>
</comment>
<dbReference type="AlphaFoldDB" id="A0A1V4IL99"/>
<dbReference type="STRING" id="1450648.CLORY_26590"/>
<dbReference type="CDD" id="cd00593">
    <property type="entry name" value="RIBOc"/>
    <property type="match status" value="1"/>
</dbReference>
<dbReference type="SMART" id="SM00535">
    <property type="entry name" value="RIBOc"/>
    <property type="match status" value="1"/>
</dbReference>
<evidence type="ECO:0000313" key="8">
    <source>
        <dbReference type="EMBL" id="OPJ60610.1"/>
    </source>
</evidence>
<evidence type="ECO:0000256" key="4">
    <source>
        <dbReference type="ARBA" id="ARBA00022759"/>
    </source>
</evidence>
<keyword evidence="1 6" id="KW-0690">Ribosome biogenesis</keyword>
<organism evidence="8 9">
    <name type="scientific">Clostridium oryzae</name>
    <dbReference type="NCBI Taxonomy" id="1450648"/>
    <lineage>
        <taxon>Bacteria</taxon>
        <taxon>Bacillati</taxon>
        <taxon>Bacillota</taxon>
        <taxon>Clostridia</taxon>
        <taxon>Eubacteriales</taxon>
        <taxon>Clostridiaceae</taxon>
        <taxon>Clostridium</taxon>
    </lineage>
</organism>
<accession>A0A1V4IL99</accession>
<evidence type="ECO:0000259" key="7">
    <source>
        <dbReference type="SMART" id="SM00535"/>
    </source>
</evidence>
<comment type="subunit">
    <text evidence="6">Homodimer.</text>
</comment>
<dbReference type="InterPro" id="IPR000999">
    <property type="entry name" value="RNase_III_dom"/>
</dbReference>
<proteinExistence type="inferred from homology"/>
<dbReference type="GO" id="GO:0004525">
    <property type="term" value="F:ribonuclease III activity"/>
    <property type="evidence" value="ECO:0007669"/>
    <property type="project" value="InterPro"/>
</dbReference>
<evidence type="ECO:0000313" key="9">
    <source>
        <dbReference type="Proteomes" id="UP000190080"/>
    </source>
</evidence>
<dbReference type="SUPFAM" id="SSF69065">
    <property type="entry name" value="RNase III domain-like"/>
    <property type="match status" value="1"/>
</dbReference>
<evidence type="ECO:0000256" key="2">
    <source>
        <dbReference type="ARBA" id="ARBA00022552"/>
    </source>
</evidence>